<dbReference type="AlphaFoldDB" id="A0A1H5VJJ5"/>
<protein>
    <recommendedName>
        <fullName evidence="3">DUF2855 family protein</fullName>
    </recommendedName>
</protein>
<reference evidence="1 2" key="1">
    <citation type="submission" date="2016-10" db="EMBL/GenBank/DDBJ databases">
        <authorList>
            <person name="de Groot N.N."/>
        </authorList>
    </citation>
    <scope>NUCLEOTIDE SEQUENCE [LARGE SCALE GENOMIC DNA]</scope>
    <source>
        <strain evidence="1 2">DSM 23413</strain>
    </source>
</reference>
<dbReference type="InterPro" id="IPR021276">
    <property type="entry name" value="DUF2855"/>
</dbReference>
<name>A0A1H5VJJ5_9RHOB</name>
<gene>
    <name evidence="1" type="ORF">SAMN05421751_10677</name>
</gene>
<dbReference type="OrthoDB" id="8953110at2"/>
<accession>A0A1H5VJJ5</accession>
<dbReference type="EMBL" id="FNVD01000006">
    <property type="protein sequence ID" value="SEF87479.1"/>
    <property type="molecule type" value="Genomic_DNA"/>
</dbReference>
<dbReference type="Pfam" id="PF11017">
    <property type="entry name" value="DUF2855"/>
    <property type="match status" value="1"/>
</dbReference>
<keyword evidence="2" id="KW-1185">Reference proteome</keyword>
<proteinExistence type="predicted"/>
<organism evidence="1 2">
    <name type="scientific">Jhaorihella thermophila</name>
    <dbReference type="NCBI Taxonomy" id="488547"/>
    <lineage>
        <taxon>Bacteria</taxon>
        <taxon>Pseudomonadati</taxon>
        <taxon>Pseudomonadota</taxon>
        <taxon>Alphaproteobacteria</taxon>
        <taxon>Rhodobacterales</taxon>
        <taxon>Paracoccaceae</taxon>
        <taxon>Jhaorihella</taxon>
    </lineage>
</organism>
<evidence type="ECO:0000313" key="2">
    <source>
        <dbReference type="Proteomes" id="UP000236742"/>
    </source>
</evidence>
<dbReference type="RefSeq" id="WP_104007764.1">
    <property type="nucleotide sequence ID" value="NZ_FNVD01000006.1"/>
</dbReference>
<evidence type="ECO:0000313" key="1">
    <source>
        <dbReference type="EMBL" id="SEF87479.1"/>
    </source>
</evidence>
<dbReference type="Proteomes" id="UP000236742">
    <property type="component" value="Unassembled WGS sequence"/>
</dbReference>
<evidence type="ECO:0008006" key="3">
    <source>
        <dbReference type="Google" id="ProtNLM"/>
    </source>
</evidence>
<sequence length="361" mass="39673">METRNILVAQDDITQTSLQTLPVSALEDGHVRLKLESFALTTNNVTYAATGFVIGYWKFFPSGVEGQGIAPVWGVAEVVESRSDMLAAGTRLYGFYPMGEELVITPQPDSPGVWLDTAPHRAELPAVYNRYTEVRKGTPEQDHLRALLQPLLATSYLLFDWLMDNDRFGADQIIVGSASSKTGLGLCKFLAEPQNRSYRIIGLTSEANRAFVEGLGACDRVVTYDDIESIDNVPSVYVDMAGNAEVKYRLHHHLGDNMRHSAAVGTSHWDKFAPQKDLPGAKPQFFFAPAQIAKRREEWGPGVIEKQITAAWKRIAADAGDWLTVRTHSGIASAPPVWEALAKGQADPRDGHVIVLKEATA</sequence>